<comment type="caution">
    <text evidence="4">The sequence shown here is derived from an EMBL/GenBank/DDBJ whole genome shotgun (WGS) entry which is preliminary data.</text>
</comment>
<feature type="region of interest" description="Disordered" evidence="2">
    <location>
        <begin position="20"/>
        <end position="201"/>
    </location>
</feature>
<evidence type="ECO:0000313" key="5">
    <source>
        <dbReference type="Proteomes" id="UP000664521"/>
    </source>
</evidence>
<keyword evidence="1" id="KW-0479">Metal-binding</keyword>
<dbReference type="AlphaFoldDB" id="A0A8H3FNN5"/>
<dbReference type="SUPFAM" id="SSF57756">
    <property type="entry name" value="Retrovirus zinc finger-like domains"/>
    <property type="match status" value="1"/>
</dbReference>
<dbReference type="InterPro" id="IPR036875">
    <property type="entry name" value="Znf_CCHC_sf"/>
</dbReference>
<dbReference type="SMART" id="SM00343">
    <property type="entry name" value="ZnF_C2HC"/>
    <property type="match status" value="1"/>
</dbReference>
<feature type="compositionally biased region" description="Basic and acidic residues" evidence="2">
    <location>
        <begin position="812"/>
        <end position="823"/>
    </location>
</feature>
<feature type="compositionally biased region" description="Low complexity" evidence="2">
    <location>
        <begin position="83"/>
        <end position="98"/>
    </location>
</feature>
<dbReference type="PROSITE" id="PS50158">
    <property type="entry name" value="ZF_CCHC"/>
    <property type="match status" value="1"/>
</dbReference>
<feature type="region of interest" description="Disordered" evidence="2">
    <location>
        <begin position="276"/>
        <end position="383"/>
    </location>
</feature>
<accession>A0A8H3FNN5</accession>
<dbReference type="EMBL" id="CAJPDS010000047">
    <property type="protein sequence ID" value="CAF9928377.1"/>
    <property type="molecule type" value="Genomic_DNA"/>
</dbReference>
<feature type="compositionally biased region" description="Basic and acidic residues" evidence="2">
    <location>
        <begin position="596"/>
        <end position="607"/>
    </location>
</feature>
<reference evidence="4" key="1">
    <citation type="submission" date="2021-03" db="EMBL/GenBank/DDBJ databases">
        <authorList>
            <person name="Tagirdzhanova G."/>
        </authorList>
    </citation>
    <scope>NUCLEOTIDE SEQUENCE</scope>
</reference>
<feature type="compositionally biased region" description="Low complexity" evidence="2">
    <location>
        <begin position="22"/>
        <end position="57"/>
    </location>
</feature>
<dbReference type="Proteomes" id="UP000664521">
    <property type="component" value="Unassembled WGS sequence"/>
</dbReference>
<keyword evidence="1" id="KW-0863">Zinc-finger</keyword>
<dbReference type="GO" id="GO:0003676">
    <property type="term" value="F:nucleic acid binding"/>
    <property type="evidence" value="ECO:0007669"/>
    <property type="project" value="InterPro"/>
</dbReference>
<evidence type="ECO:0000256" key="2">
    <source>
        <dbReference type="SAM" id="MobiDB-lite"/>
    </source>
</evidence>
<dbReference type="InterPro" id="IPR001878">
    <property type="entry name" value="Znf_CCHC"/>
</dbReference>
<feature type="domain" description="CCHC-type" evidence="3">
    <location>
        <begin position="202"/>
        <end position="217"/>
    </location>
</feature>
<sequence length="837" mass="91935">MAAPWPSQYGQAQSHVYHFNMSQQSAAQPQVPQHSQQFYGNQIYNQQQGQQPYEQHYTAYGQPHQPVFSYPQQQPPHQMPISQQYQYGPPEQQPPSYQIPNQPPLPVSAVPHYTQAPANPGAHSHQIDPGQQHQQSQQPLTQQQPSHSPTQSLNHWQQPQKASTPQQHHHKPPLSPIKKQSPGPPASPEKDQPQEKKPTVPCFNCGSFDHWAVSCPEPLREVPAGTVNRQNQQPPAKRQKFNAPIITRYQVPHHLTHAAHPPQAHPPPYSHFGYAQIPPQYHVPPTPISAQSTPGGQWPQAAPYPLQQQQPHAGYPPQPTPPPPYPYSYIPTPQTPTQYYGPGSASHDSLQGTPQISPGNPPYAQPPQIQQSPAVQPYSGASPYPTLPSPAGVQIFQQPHTQVANSSTAGQGPSLSTSSILSQASTPISKPADAGTTNEDCDDLSILDVPDHPAAEGGPKPTLVGRPLPTNFVVADALAPFDAPALGDNGRCKSKYFEKSNSSEEISNIRDTDDWEKYQKDPIFNDIVSGGNVILLSVLDMIFRPACVQEASEESEAVPPEATDRSPSEPGHRDHSSEEGSRGLSVNGKRGSAASDSEHDVVAEKKSLPSTPHDPASENATEDIPTSLGVTGTPKPAKGIQRPYPPPTPKDRTGDNGHLPRSRSASPRRYEPNSYQNISPPDSGADGQPRIEEPSTEQQQALYREEASRHRSEKPSNQRFQRLPPPPPPPPPARRPSIYNGTRGSPLSPESIPVNAGRSGPDSHMQNGNGASYHQYPPDDYVTSPVRLRTERSYSHKREHVNREESPDEDETIRRRQADDVTPKRKRRQPKVADAYK</sequence>
<dbReference type="OrthoDB" id="5431222at2759"/>
<feature type="compositionally biased region" description="Polar residues" evidence="2">
    <location>
        <begin position="402"/>
        <end position="413"/>
    </location>
</feature>
<feature type="compositionally biased region" description="Pro residues" evidence="2">
    <location>
        <begin position="314"/>
        <end position="326"/>
    </location>
</feature>
<dbReference type="GO" id="GO:0008270">
    <property type="term" value="F:zinc ion binding"/>
    <property type="evidence" value="ECO:0007669"/>
    <property type="project" value="UniProtKB-KW"/>
</dbReference>
<feature type="compositionally biased region" description="Basic and acidic residues" evidence="2">
    <location>
        <begin position="188"/>
        <end position="198"/>
    </location>
</feature>
<feature type="compositionally biased region" description="Basic and acidic residues" evidence="2">
    <location>
        <begin position="703"/>
        <end position="716"/>
    </location>
</feature>
<proteinExistence type="predicted"/>
<evidence type="ECO:0000256" key="1">
    <source>
        <dbReference type="PROSITE-ProRule" id="PRU00047"/>
    </source>
</evidence>
<feature type="compositionally biased region" description="Low complexity" evidence="2">
    <location>
        <begin position="297"/>
        <end position="313"/>
    </location>
</feature>
<name>A0A8H3FNN5_9LECA</name>
<evidence type="ECO:0000313" key="4">
    <source>
        <dbReference type="EMBL" id="CAF9928377.1"/>
    </source>
</evidence>
<feature type="compositionally biased region" description="Low complexity" evidence="2">
    <location>
        <begin position="131"/>
        <end position="153"/>
    </location>
</feature>
<keyword evidence="5" id="KW-1185">Reference proteome</keyword>
<feature type="region of interest" description="Disordered" evidence="2">
    <location>
        <begin position="402"/>
        <end position="442"/>
    </location>
</feature>
<feature type="compositionally biased region" description="Basic and acidic residues" evidence="2">
    <location>
        <begin position="788"/>
        <end position="805"/>
    </location>
</feature>
<feature type="compositionally biased region" description="Polar residues" evidence="2">
    <location>
        <begin position="154"/>
        <end position="166"/>
    </location>
</feature>
<feature type="compositionally biased region" description="Pro residues" evidence="2">
    <location>
        <begin position="723"/>
        <end position="734"/>
    </location>
</feature>
<gene>
    <name evidence="4" type="ORF">HETSPECPRED_006818</name>
</gene>
<feature type="compositionally biased region" description="Low complexity" evidence="2">
    <location>
        <begin position="414"/>
        <end position="426"/>
    </location>
</feature>
<protein>
    <recommendedName>
        <fullName evidence="3">CCHC-type domain-containing protein</fullName>
    </recommendedName>
</protein>
<feature type="compositionally biased region" description="Basic and acidic residues" evidence="2">
    <location>
        <begin position="562"/>
        <end position="581"/>
    </location>
</feature>
<feature type="compositionally biased region" description="Polar residues" evidence="2">
    <location>
        <begin position="346"/>
        <end position="358"/>
    </location>
</feature>
<keyword evidence="1" id="KW-0862">Zinc</keyword>
<feature type="compositionally biased region" description="Low complexity" evidence="2">
    <location>
        <begin position="327"/>
        <end position="343"/>
    </location>
</feature>
<evidence type="ECO:0000259" key="3">
    <source>
        <dbReference type="PROSITE" id="PS50158"/>
    </source>
</evidence>
<organism evidence="4 5">
    <name type="scientific">Heterodermia speciosa</name>
    <dbReference type="NCBI Taxonomy" id="116794"/>
    <lineage>
        <taxon>Eukaryota</taxon>
        <taxon>Fungi</taxon>
        <taxon>Dikarya</taxon>
        <taxon>Ascomycota</taxon>
        <taxon>Pezizomycotina</taxon>
        <taxon>Lecanoromycetes</taxon>
        <taxon>OSLEUM clade</taxon>
        <taxon>Lecanoromycetidae</taxon>
        <taxon>Caliciales</taxon>
        <taxon>Physciaceae</taxon>
        <taxon>Heterodermia</taxon>
    </lineage>
</organism>
<feature type="region of interest" description="Disordered" evidence="2">
    <location>
        <begin position="550"/>
        <end position="837"/>
    </location>
</feature>